<dbReference type="InterPro" id="IPR013083">
    <property type="entry name" value="Znf_RING/FYVE/PHD"/>
</dbReference>
<protein>
    <submittedName>
        <fullName evidence="7">MIZ zinc finger domain protein</fullName>
    </submittedName>
</protein>
<dbReference type="GO" id="GO:0000785">
    <property type="term" value="C:chromatin"/>
    <property type="evidence" value="ECO:0007669"/>
    <property type="project" value="TreeGrafter"/>
</dbReference>
<feature type="domain" description="SP-RING-type" evidence="6">
    <location>
        <begin position="938"/>
        <end position="1027"/>
    </location>
</feature>
<proteinExistence type="predicted"/>
<reference evidence="8" key="1">
    <citation type="journal article" date="2015" name="Genome Announc.">
        <title>Genome sequence of the AIDS-associated pathogen Penicillium marneffei (ATCC18224) and its near taxonomic relative Talaromyces stipitatus (ATCC10500).</title>
        <authorList>
            <person name="Nierman W.C."/>
            <person name="Fedorova-Abrams N.D."/>
            <person name="Andrianopoulos A."/>
        </authorList>
    </citation>
    <scope>NUCLEOTIDE SEQUENCE [LARGE SCALE GENOMIC DNA]</scope>
    <source>
        <strain evidence="8">ATCC 18224 / CBS 334.59 / QM 7333</strain>
    </source>
</reference>
<gene>
    <name evidence="7" type="ORF">PMAA_056050</name>
</gene>
<dbReference type="Pfam" id="PF02891">
    <property type="entry name" value="zf-MIZ"/>
    <property type="match status" value="1"/>
</dbReference>
<feature type="compositionally biased region" description="Polar residues" evidence="5">
    <location>
        <begin position="1"/>
        <end position="49"/>
    </location>
</feature>
<keyword evidence="2 4" id="KW-0863">Zinc-finger</keyword>
<dbReference type="PANTHER" id="PTHR10782">
    <property type="entry name" value="ZINC FINGER MIZ DOMAIN-CONTAINING PROTEIN"/>
    <property type="match status" value="1"/>
</dbReference>
<dbReference type="OrthoDB" id="27975at2759"/>
<feature type="compositionally biased region" description="Low complexity" evidence="5">
    <location>
        <begin position="503"/>
        <end position="520"/>
    </location>
</feature>
<feature type="region of interest" description="Disordered" evidence="5">
    <location>
        <begin position="532"/>
        <end position="580"/>
    </location>
</feature>
<feature type="compositionally biased region" description="Polar residues" evidence="5">
    <location>
        <begin position="60"/>
        <end position="81"/>
    </location>
</feature>
<sequence>MSPAQNQSGRPPSSLLGSQFASSNSTANRFLGSTQRPWMTHNGTSSLLSGRSYPKHPVAGNTQAKHSTASSGQQRQSTTKSPAHIETSDHRSTATYSSNPTTTRSMQNAPVSPVTPGYSENDIQPPSAKVARPDYTVSTASFPTPEPSNASLASPVVAVTEVADSSGRDVPQTAGASVSPPRPVKWEGATPTLPAATYHPNPAQQQQALRRSTNQNSSRHSQPPSQPQHQLLPPSQSQSSHHHQQQHQHLSPSPRGQIWQHARGKLKSYLEQSTRTNHLSETVELPRVRILQDACSAEDMFYLALHQTFCLNSADPSQLSQVADQGILPGLGFDVIAQLLVDNKRLSSEFLRWSIEYPFPLHVLLQFEEYKSALKQVSHCLATISHNWPRFEREIRSRGHPPQVDELVNSLGVESPVFQTIIFTAISRRLFGAREELFKACTSLFDEDQRTYKHRSTLPTDARRKAIFDYFERYRQICASHGLLVASGASGDQRAFASPRPTPSSIQPPTSMTMTSPNTSLQRNSIQNHVSMSIPHRPSSNPHPDTSYGRPHPLPVSPISHHHVSPAGQQRQQERVSRQNNAPNAGTLRLAQEPQPPLLTSQGPGFFPPPQYTVVSQSHIPVSTAAPNQMPPPGLQIQPSFPHSRQNSSGYRSSTALYPPQYFSPLINPNMSPSLSPPTQQMFSPTHPPPNATRQNQRPQHSQRGSQPVPGASSPLLMQPSGTPFTIYPQTPNRPMPPFLATQQPAQHNPNPKTLPDVIQYFSGFSVPPQRLPPNRSSFSWNFTVPREALRLRPNLIKRPNGTGFVPVLSDGNISYRLRCIKYQGRLDVESVAAWSRAESNWPDVVYIHVNNKEVHRSLNTKGSPISINSFLVDGTNEIRVNVLHSKEQRTADIWYAVAVEVLLVKSPDNFRKLVKRLPAQETREQIQARLSSSNTNDDELMIMDDFISIDLRDPFTTRIFEIPVRSSLCTHRECFDLSTFLQTLAAKAMGEKHTIYVRCPICRKDARPDLLVIDEFLDEVRATLSKGDKLQTAKAIHVKSDGSWLAVLEVESDNRTATSRKRDRSSFEADLVKDESRPASTPRATTEPEVIELD</sequence>
<dbReference type="STRING" id="441960.B6QL36"/>
<dbReference type="InterPro" id="IPR004181">
    <property type="entry name" value="Znf_MIZ"/>
</dbReference>
<feature type="region of interest" description="Disordered" evidence="5">
    <location>
        <begin position="623"/>
        <end position="735"/>
    </location>
</feature>
<dbReference type="Proteomes" id="UP000001294">
    <property type="component" value="Unassembled WGS sequence"/>
</dbReference>
<feature type="compositionally biased region" description="Low complexity" evidence="5">
    <location>
        <begin position="217"/>
        <end position="239"/>
    </location>
</feature>
<keyword evidence="3" id="KW-0862">Zinc</keyword>
<evidence type="ECO:0000256" key="2">
    <source>
        <dbReference type="ARBA" id="ARBA00022771"/>
    </source>
</evidence>
<evidence type="ECO:0000256" key="3">
    <source>
        <dbReference type="ARBA" id="ARBA00022833"/>
    </source>
</evidence>
<feature type="region of interest" description="Disordered" evidence="5">
    <location>
        <begin position="1"/>
        <end position="132"/>
    </location>
</feature>
<dbReference type="GO" id="GO:0061665">
    <property type="term" value="F:SUMO ligase activity"/>
    <property type="evidence" value="ECO:0007669"/>
    <property type="project" value="TreeGrafter"/>
</dbReference>
<evidence type="ECO:0000256" key="4">
    <source>
        <dbReference type="PROSITE-ProRule" id="PRU00452"/>
    </source>
</evidence>
<evidence type="ECO:0000256" key="1">
    <source>
        <dbReference type="ARBA" id="ARBA00022723"/>
    </source>
</evidence>
<keyword evidence="8" id="KW-1185">Reference proteome</keyword>
<feature type="compositionally biased region" description="Polar residues" evidence="5">
    <location>
        <begin position="667"/>
        <end position="684"/>
    </location>
</feature>
<dbReference type="PROSITE" id="PS51044">
    <property type="entry name" value="ZF_SP_RING"/>
    <property type="match status" value="1"/>
</dbReference>
<dbReference type="EMBL" id="DS995903">
    <property type="protein sequence ID" value="EEA21813.1"/>
    <property type="molecule type" value="Genomic_DNA"/>
</dbReference>
<keyword evidence="1" id="KW-0479">Metal-binding</keyword>
<dbReference type="PhylomeDB" id="B6QL36"/>
<evidence type="ECO:0000313" key="8">
    <source>
        <dbReference type="Proteomes" id="UP000001294"/>
    </source>
</evidence>
<dbReference type="GO" id="GO:0016925">
    <property type="term" value="P:protein sumoylation"/>
    <property type="evidence" value="ECO:0007669"/>
    <property type="project" value="TreeGrafter"/>
</dbReference>
<accession>B6QL36</accession>
<organism evidence="7 8">
    <name type="scientific">Talaromyces marneffei (strain ATCC 18224 / CBS 334.59 / QM 7333)</name>
    <name type="common">Penicillium marneffei</name>
    <dbReference type="NCBI Taxonomy" id="441960"/>
    <lineage>
        <taxon>Eukaryota</taxon>
        <taxon>Fungi</taxon>
        <taxon>Dikarya</taxon>
        <taxon>Ascomycota</taxon>
        <taxon>Pezizomycotina</taxon>
        <taxon>Eurotiomycetes</taxon>
        <taxon>Eurotiomycetidae</taxon>
        <taxon>Eurotiales</taxon>
        <taxon>Trichocomaceae</taxon>
        <taxon>Talaromyces</taxon>
        <taxon>Talaromyces sect. Talaromyces</taxon>
    </lineage>
</organism>
<name>B6QL36_TALMQ</name>
<dbReference type="HOGENOM" id="CLU_008180_0_0_1"/>
<dbReference type="Gene3D" id="3.30.40.10">
    <property type="entry name" value="Zinc/RING finger domain, C3HC4 (zinc finger)"/>
    <property type="match status" value="1"/>
</dbReference>
<feature type="compositionally biased region" description="Basic and acidic residues" evidence="5">
    <location>
        <begin position="1065"/>
        <end position="1078"/>
    </location>
</feature>
<dbReference type="AlphaFoldDB" id="B6QL36"/>
<feature type="region of interest" description="Disordered" evidence="5">
    <location>
        <begin position="492"/>
        <end position="520"/>
    </location>
</feature>
<dbReference type="PANTHER" id="PTHR10782:SF4">
    <property type="entry name" value="TONALLI, ISOFORM E"/>
    <property type="match status" value="1"/>
</dbReference>
<evidence type="ECO:0000259" key="6">
    <source>
        <dbReference type="PROSITE" id="PS51044"/>
    </source>
</evidence>
<feature type="compositionally biased region" description="Polar residues" evidence="5">
    <location>
        <begin position="93"/>
        <end position="110"/>
    </location>
</feature>
<dbReference type="GO" id="GO:0008270">
    <property type="term" value="F:zinc ion binding"/>
    <property type="evidence" value="ECO:0007669"/>
    <property type="project" value="UniProtKB-KW"/>
</dbReference>
<evidence type="ECO:0000256" key="5">
    <source>
        <dbReference type="SAM" id="MobiDB-lite"/>
    </source>
</evidence>
<feature type="region of interest" description="Disordered" evidence="5">
    <location>
        <begin position="163"/>
        <end position="256"/>
    </location>
</feature>
<feature type="region of interest" description="Disordered" evidence="5">
    <location>
        <begin position="1055"/>
        <end position="1095"/>
    </location>
</feature>
<evidence type="ECO:0000313" key="7">
    <source>
        <dbReference type="EMBL" id="EEA21813.1"/>
    </source>
</evidence>
<feature type="compositionally biased region" description="Polar residues" evidence="5">
    <location>
        <begin position="720"/>
        <end position="731"/>
    </location>
</feature>
<dbReference type="VEuPathDB" id="FungiDB:PMAA_056050"/>
<feature type="compositionally biased region" description="Polar residues" evidence="5">
    <location>
        <begin position="692"/>
        <end position="706"/>
    </location>
</feature>
<feature type="compositionally biased region" description="Polar residues" evidence="5">
    <location>
        <begin position="202"/>
        <end position="216"/>
    </location>
</feature>
<feature type="compositionally biased region" description="Polar residues" evidence="5">
    <location>
        <begin position="637"/>
        <end position="656"/>
    </location>
</feature>